<dbReference type="PANTHER" id="PTHR43205:SF7">
    <property type="entry name" value="PROSTAGLANDIN REDUCTASE 1"/>
    <property type="match status" value="1"/>
</dbReference>
<dbReference type="CDD" id="cd05288">
    <property type="entry name" value="PGDH"/>
    <property type="match status" value="1"/>
</dbReference>
<evidence type="ECO:0000256" key="1">
    <source>
        <dbReference type="ARBA" id="ARBA00023002"/>
    </source>
</evidence>
<reference evidence="4 5" key="1">
    <citation type="journal article" date="2014" name="PLoS Genet.">
        <title>Phylogenetically driven sequencing of extremely halophilic archaea reveals strategies for static and dynamic osmo-response.</title>
        <authorList>
            <person name="Becker E.A."/>
            <person name="Seitzer P.M."/>
            <person name="Tritt A."/>
            <person name="Larsen D."/>
            <person name="Krusor M."/>
            <person name="Yao A.I."/>
            <person name="Wu D."/>
            <person name="Madern D."/>
            <person name="Eisen J.A."/>
            <person name="Darling A.E."/>
            <person name="Facciotti M.T."/>
        </authorList>
    </citation>
    <scope>NUCLEOTIDE SEQUENCE [LARGE SCALE GENOMIC DNA]</scope>
    <source>
        <strain evidence="4 5">DSM 12278</strain>
    </source>
</reference>
<protein>
    <submittedName>
        <fullName evidence="4">2-alkenal reductase</fullName>
    </submittedName>
</protein>
<dbReference type="InterPro" id="IPR045010">
    <property type="entry name" value="MDR_fam"/>
</dbReference>
<organism evidence="4 5">
    <name type="scientific">Natrialba asiatica (strain ATCC 700177 / DSM 12278 / JCM 9576 / FERM P-10747 / NBRC 102637 / 172P1)</name>
    <dbReference type="NCBI Taxonomy" id="29540"/>
    <lineage>
        <taxon>Archaea</taxon>
        <taxon>Methanobacteriati</taxon>
        <taxon>Methanobacteriota</taxon>
        <taxon>Stenosarchaea group</taxon>
        <taxon>Halobacteria</taxon>
        <taxon>Halobacteriales</taxon>
        <taxon>Natrialbaceae</taxon>
        <taxon>Natrialba</taxon>
    </lineage>
</organism>
<dbReference type="PANTHER" id="PTHR43205">
    <property type="entry name" value="PROSTAGLANDIN REDUCTASE"/>
    <property type="match status" value="1"/>
</dbReference>
<proteinExistence type="predicted"/>
<feature type="compositionally biased region" description="Low complexity" evidence="2">
    <location>
        <begin position="17"/>
        <end position="31"/>
    </location>
</feature>
<comment type="caution">
    <text evidence="4">The sequence shown here is derived from an EMBL/GenBank/DDBJ whole genome shotgun (WGS) entry which is preliminary data.</text>
</comment>
<accession>M0AIT8</accession>
<dbReference type="InterPro" id="IPR011032">
    <property type="entry name" value="GroES-like_sf"/>
</dbReference>
<dbReference type="Gene3D" id="3.40.50.720">
    <property type="entry name" value="NAD(P)-binding Rossmann-like Domain"/>
    <property type="match status" value="1"/>
</dbReference>
<feature type="region of interest" description="Disordered" evidence="2">
    <location>
        <begin position="1"/>
        <end position="31"/>
    </location>
</feature>
<dbReference type="Pfam" id="PF00107">
    <property type="entry name" value="ADH_zinc_N"/>
    <property type="match status" value="1"/>
</dbReference>
<feature type="domain" description="Enoyl reductase (ER)" evidence="3">
    <location>
        <begin position="64"/>
        <end position="377"/>
    </location>
</feature>
<keyword evidence="1" id="KW-0560">Oxidoreductase</keyword>
<dbReference type="GO" id="GO:0016628">
    <property type="term" value="F:oxidoreductase activity, acting on the CH-CH group of donors, NAD or NADP as acceptor"/>
    <property type="evidence" value="ECO:0007669"/>
    <property type="project" value="InterPro"/>
</dbReference>
<gene>
    <name evidence="4" type="ORF">C481_17482</name>
</gene>
<dbReference type="eggNOG" id="arCOG01461">
    <property type="taxonomic scope" value="Archaea"/>
</dbReference>
<dbReference type="Gene3D" id="3.90.180.10">
    <property type="entry name" value="Medium-chain alcohol dehydrogenases, catalytic domain"/>
    <property type="match status" value="1"/>
</dbReference>
<evidence type="ECO:0000313" key="5">
    <source>
        <dbReference type="Proteomes" id="UP000011554"/>
    </source>
</evidence>
<dbReference type="SUPFAM" id="SSF50129">
    <property type="entry name" value="GroES-like"/>
    <property type="match status" value="2"/>
</dbReference>
<dbReference type="InterPro" id="IPR020843">
    <property type="entry name" value="ER"/>
</dbReference>
<dbReference type="EMBL" id="AOIO01000039">
    <property type="protein sequence ID" value="ELY98444.1"/>
    <property type="molecule type" value="Genomic_DNA"/>
</dbReference>
<evidence type="ECO:0000259" key="3">
    <source>
        <dbReference type="SMART" id="SM00829"/>
    </source>
</evidence>
<dbReference type="STRING" id="29540.C481_17482"/>
<dbReference type="InterPro" id="IPR041694">
    <property type="entry name" value="ADH_N_2"/>
</dbReference>
<dbReference type="FunFam" id="3.40.50.720:FF:000121">
    <property type="entry name" value="Prostaglandin reductase 2"/>
    <property type="match status" value="1"/>
</dbReference>
<dbReference type="Pfam" id="PF16884">
    <property type="entry name" value="ADH_N_2"/>
    <property type="match status" value="1"/>
</dbReference>
<evidence type="ECO:0000256" key="2">
    <source>
        <dbReference type="SAM" id="MobiDB-lite"/>
    </source>
</evidence>
<dbReference type="SUPFAM" id="SSF51735">
    <property type="entry name" value="NAD(P)-binding Rossmann-fold domains"/>
    <property type="match status" value="1"/>
</dbReference>
<dbReference type="InterPro" id="IPR013149">
    <property type="entry name" value="ADH-like_C"/>
</dbReference>
<keyword evidence="5" id="KW-1185">Reference proteome</keyword>
<dbReference type="PATRIC" id="fig|29540.5.peg.3562"/>
<dbReference type="InterPro" id="IPR036291">
    <property type="entry name" value="NAD(P)-bd_dom_sf"/>
</dbReference>
<evidence type="ECO:0000313" key="4">
    <source>
        <dbReference type="EMBL" id="ELY98444.1"/>
    </source>
</evidence>
<dbReference type="AlphaFoldDB" id="M0AIT8"/>
<dbReference type="Proteomes" id="UP000011554">
    <property type="component" value="Unassembled WGS sequence"/>
</dbReference>
<sequence>MDEHETQEADDEAAQLSRPLSPPSIAAPAPTSASRCFICRRPLRLGMAETRRWRLASRPTGEPTRDNFELVTVDRPEPGPGEVLVKTLYQSVDPYMRGRMRDAESYAEPWDVGDPMQAAIVGEVLESNHDRFEAGDVVTGDLLWAEHAVTDGDELRPVDPDRGPVSTALGVLGMPGVTGYFGMLDVADPTPGDTVVVSAAAGAVGSVAGQLARLSGARVVGTAGSDEKCDWLTDDLGFDDAINYKEVDDLGQAMAEACPDGVDAYFDNVGGPITDAVWRLLNVDARVAVCGQISIYNATDVPTGPRKLAKLIETRARVEGFLVSDYDDRRNVALDRLSTFIADDALHYRHNVVDGFENAPDAFLGLFEGENIGKQLVQVAERDA</sequence>
<name>M0AIT8_NATA1</name>
<dbReference type="SMART" id="SM00829">
    <property type="entry name" value="PKS_ER"/>
    <property type="match status" value="1"/>
</dbReference>